<evidence type="ECO:0000313" key="3">
    <source>
        <dbReference type="EMBL" id="EGO25075.1"/>
    </source>
</evidence>
<reference evidence="3" key="1">
    <citation type="submission" date="2011-04" db="EMBL/GenBank/DDBJ databases">
        <title>Evolution of plant cell wall degrading machinery underlies the functional diversity of forest fungi.</title>
        <authorList>
            <consortium name="US DOE Joint Genome Institute (JGI-PGF)"/>
            <person name="Eastwood D.C."/>
            <person name="Floudas D."/>
            <person name="Binder M."/>
            <person name="Majcherczyk A."/>
            <person name="Schneider P."/>
            <person name="Aerts A."/>
            <person name="Asiegbu F.O."/>
            <person name="Baker S.E."/>
            <person name="Barry K."/>
            <person name="Bendiksby M."/>
            <person name="Blumentritt M."/>
            <person name="Coutinho P.M."/>
            <person name="Cullen D."/>
            <person name="Cullen D."/>
            <person name="Gathman A."/>
            <person name="Goodell B."/>
            <person name="Henrissat B."/>
            <person name="Ihrmark K."/>
            <person name="Kauserud H."/>
            <person name="Kohler A."/>
            <person name="LaButti K."/>
            <person name="Lapidus A."/>
            <person name="Lavin J.L."/>
            <person name="Lee Y.-H."/>
            <person name="Lindquist E."/>
            <person name="Lilly W."/>
            <person name="Lucas S."/>
            <person name="Morin E."/>
            <person name="Murat C."/>
            <person name="Oguiza J.A."/>
            <person name="Park J."/>
            <person name="Pisabarro A.G."/>
            <person name="Riley R."/>
            <person name="Rosling A."/>
            <person name="Salamov A."/>
            <person name="Schmidt O."/>
            <person name="Schmutz J."/>
            <person name="Skrede I."/>
            <person name="Stenlid J."/>
            <person name="Wiebenga A."/>
            <person name="Xie X."/>
            <person name="Kues U."/>
            <person name="Hibbett D.S."/>
            <person name="Hoffmeister D."/>
            <person name="Hogberg N."/>
            <person name="Martin F."/>
            <person name="Grigoriev I.V."/>
            <person name="Watkinson S.C."/>
        </authorList>
    </citation>
    <scope>NUCLEOTIDE SEQUENCE</scope>
    <source>
        <strain evidence="3">S7.9</strain>
    </source>
</reference>
<evidence type="ECO:0000256" key="2">
    <source>
        <dbReference type="SAM" id="Phobius"/>
    </source>
</evidence>
<dbReference type="KEGG" id="sla:SERLADRAFT_491625"/>
<feature type="compositionally biased region" description="Basic and acidic residues" evidence="1">
    <location>
        <begin position="16"/>
        <end position="28"/>
    </location>
</feature>
<organism>
    <name type="scientific">Serpula lacrymans var. lacrymans (strain S7.9)</name>
    <name type="common">Dry rot fungus</name>
    <dbReference type="NCBI Taxonomy" id="578457"/>
    <lineage>
        <taxon>Eukaryota</taxon>
        <taxon>Fungi</taxon>
        <taxon>Dikarya</taxon>
        <taxon>Basidiomycota</taxon>
        <taxon>Agaricomycotina</taxon>
        <taxon>Agaricomycetes</taxon>
        <taxon>Agaricomycetidae</taxon>
        <taxon>Boletales</taxon>
        <taxon>Coniophorineae</taxon>
        <taxon>Serpulaceae</taxon>
        <taxon>Serpula</taxon>
    </lineage>
</organism>
<dbReference type="HOGENOM" id="CLU_035515_0_0_1"/>
<dbReference type="Proteomes" id="UP000008064">
    <property type="component" value="Unassembled WGS sequence"/>
</dbReference>
<name>F8NWV3_SERL9</name>
<feature type="compositionally biased region" description="Basic and acidic residues" evidence="1">
    <location>
        <begin position="303"/>
        <end position="318"/>
    </location>
</feature>
<feature type="region of interest" description="Disordered" evidence="1">
    <location>
        <begin position="16"/>
        <end position="46"/>
    </location>
</feature>
<keyword evidence="2" id="KW-1133">Transmembrane helix</keyword>
<dbReference type="OrthoDB" id="3981028at2759"/>
<sequence length="470" mass="51426">MPATTLTTATTTVMSHKHDGIFPPEGKDLPSSPEIPSSPPSNSTTATLSSLYNRAAKAFLHRRVSVTCSLISSAFAFVKPPSQNSSDSLSLQRRKWDILRITLETTIYTSPPSTAEMETLPASLRETLLLSSQSFITNSHTRSLILFTPTSMQPNSAFLPFQVLITLVSASLKVDCPNLGRGMIEDWLSKRGQYEDSQPSDAEGYEKIIELYCLQVLPRLDEWSYATEFLQYENELPLDAKKRLQSTLANLHSQELKSKLPLATPTVSSSPSLRPLSPVSSTSSSSTSSLSTTSTRTAVPRKSRSDLRSLGAKDKWDSSRSSASVASDKTVTRRSSQQRREGNGSGSTHLNGNALRNPSIPRTPRAPVLGPPISAGQSPSIITLIKESIGPYFAKSRVTTFFLLFLLLPLVSLIFKLRRRRLTILEPQTTAELVKRRLANAGDTSILRRFWKEVASAVSDTVRMGGGGLV</sequence>
<feature type="compositionally biased region" description="Low complexity" evidence="1">
    <location>
        <begin position="264"/>
        <end position="297"/>
    </location>
</feature>
<gene>
    <name evidence="3" type="ORF">SERLADRAFT_491625</name>
</gene>
<protein>
    <submittedName>
        <fullName evidence="3">Uncharacterized protein</fullName>
    </submittedName>
</protein>
<dbReference type="EMBL" id="GL945434">
    <property type="protein sequence ID" value="EGO25075.1"/>
    <property type="molecule type" value="Genomic_DNA"/>
</dbReference>
<dbReference type="AlphaFoldDB" id="F8NWV3"/>
<feature type="compositionally biased region" description="Polar residues" evidence="1">
    <location>
        <begin position="346"/>
        <end position="356"/>
    </location>
</feature>
<feature type="compositionally biased region" description="Low complexity" evidence="1">
    <location>
        <begin position="29"/>
        <end position="46"/>
    </location>
</feature>
<keyword evidence="2" id="KW-0472">Membrane</keyword>
<proteinExistence type="predicted"/>
<dbReference type="GeneID" id="18821710"/>
<feature type="region of interest" description="Disordered" evidence="1">
    <location>
        <begin position="262"/>
        <end position="373"/>
    </location>
</feature>
<evidence type="ECO:0000256" key="1">
    <source>
        <dbReference type="SAM" id="MobiDB-lite"/>
    </source>
</evidence>
<keyword evidence="2" id="KW-0812">Transmembrane</keyword>
<feature type="transmembrane region" description="Helical" evidence="2">
    <location>
        <begin position="398"/>
        <end position="415"/>
    </location>
</feature>
<dbReference type="RefSeq" id="XP_007319094.1">
    <property type="nucleotide sequence ID" value="XM_007319032.1"/>
</dbReference>
<feature type="compositionally biased region" description="Low complexity" evidence="1">
    <location>
        <begin position="319"/>
        <end position="329"/>
    </location>
</feature>
<accession>F8NWV3</accession>